<dbReference type="Pfam" id="PF11227">
    <property type="entry name" value="DUF3025"/>
    <property type="match status" value="1"/>
</dbReference>
<gene>
    <name evidence="1" type="ORF">OK345_00320</name>
</gene>
<dbReference type="Proteomes" id="UP001209922">
    <property type="component" value="Unassembled WGS sequence"/>
</dbReference>
<comment type="caution">
    <text evidence="1">The sequence shown here is derived from an EMBL/GenBank/DDBJ whole genome shotgun (WGS) entry which is preliminary data.</text>
</comment>
<name>A0ABT3JR49_9XANT</name>
<evidence type="ECO:0000313" key="2">
    <source>
        <dbReference type="Proteomes" id="UP001209922"/>
    </source>
</evidence>
<keyword evidence="2" id="KW-1185">Reference proteome</keyword>
<protein>
    <submittedName>
        <fullName evidence="1">DUF3025 domain-containing protein</fullName>
    </submittedName>
</protein>
<evidence type="ECO:0000313" key="1">
    <source>
        <dbReference type="EMBL" id="MCW4470962.1"/>
    </source>
</evidence>
<dbReference type="RefSeq" id="WP_265125173.1">
    <property type="nucleotide sequence ID" value="NZ_JAPCHY010000001.1"/>
</dbReference>
<accession>A0ABT3JR49</accession>
<reference evidence="1 2" key="1">
    <citation type="submission" date="2022-10" db="EMBL/GenBank/DDBJ databases">
        <title>Xanthomonas sp. H13-6.</title>
        <authorList>
            <person name="Liu X."/>
            <person name="Deng Z."/>
            <person name="Jiang Y."/>
            <person name="Yu T."/>
            <person name="Ai J."/>
        </authorList>
    </citation>
    <scope>NUCLEOTIDE SEQUENCE [LARGE SCALE GENOMIC DNA]</scope>
    <source>
        <strain evidence="1 2">H13-6</strain>
    </source>
</reference>
<proteinExistence type="predicted"/>
<sequence>MTDPASASAENGRRRRFVAPARGEVDPACFSHPLFAGFGDFHDVMTGAGWPGVPSLNERLPLPGKRFVVQDAALLDDGLHYEVRIGEHGCIATRAQNWHDLFNAMVWARHPAIKTALNARQCLHVARMGPHRRNRAQQALTQFDEAGAIVRVRDAALLDAWDRHDWTTLFLGRAGWWRHGDIAIAAVLGHALMEQALLPGRRSVGKCLVVVGEDDAACAERVAGAIDSGEILEDPLELRPLPLAGIPGWHPRQDAGFYAQTDYFRPLREGRAYPRPLT</sequence>
<organism evidence="1 2">
    <name type="scientific">Xanthomonas chitinilytica</name>
    <dbReference type="NCBI Taxonomy" id="2989819"/>
    <lineage>
        <taxon>Bacteria</taxon>
        <taxon>Pseudomonadati</taxon>
        <taxon>Pseudomonadota</taxon>
        <taxon>Gammaproteobacteria</taxon>
        <taxon>Lysobacterales</taxon>
        <taxon>Lysobacteraceae</taxon>
        <taxon>Xanthomonas</taxon>
    </lineage>
</organism>
<dbReference type="InterPro" id="IPR021390">
    <property type="entry name" value="DUF3025"/>
</dbReference>
<dbReference type="EMBL" id="JAPCHY010000001">
    <property type="protein sequence ID" value="MCW4470962.1"/>
    <property type="molecule type" value="Genomic_DNA"/>
</dbReference>